<evidence type="ECO:0000313" key="3">
    <source>
        <dbReference type="Proteomes" id="UP000218824"/>
    </source>
</evidence>
<dbReference type="AlphaFoldDB" id="A0AAU9AK44"/>
<organism evidence="2 3">
    <name type="scientific">Lysobacter enzymogenes</name>
    <dbReference type="NCBI Taxonomy" id="69"/>
    <lineage>
        <taxon>Bacteria</taxon>
        <taxon>Pseudomonadati</taxon>
        <taxon>Pseudomonadota</taxon>
        <taxon>Gammaproteobacteria</taxon>
        <taxon>Lysobacterales</taxon>
        <taxon>Lysobacteraceae</taxon>
        <taxon>Lysobacter</taxon>
    </lineage>
</organism>
<dbReference type="Pfam" id="PF00550">
    <property type="entry name" value="PP-binding"/>
    <property type="match status" value="1"/>
</dbReference>
<dbReference type="SUPFAM" id="SSF47336">
    <property type="entry name" value="ACP-like"/>
    <property type="match status" value="1"/>
</dbReference>
<dbReference type="PROSITE" id="PS50075">
    <property type="entry name" value="CARRIER"/>
    <property type="match status" value="1"/>
</dbReference>
<dbReference type="KEGG" id="lem:LEN_2596"/>
<sequence length="88" mass="9717">MSNDSKETVLRTLRAVAEQRGIALPALREDAEIVDELGFTSLAVAALIANLEEELGVDPFQDEDVMITDIRTVADLCRVYENALARVR</sequence>
<dbReference type="EMBL" id="AP014940">
    <property type="protein sequence ID" value="BAV98083.1"/>
    <property type="molecule type" value="Genomic_DNA"/>
</dbReference>
<dbReference type="InterPro" id="IPR009081">
    <property type="entry name" value="PP-bd_ACP"/>
</dbReference>
<feature type="domain" description="Carrier" evidence="1">
    <location>
        <begin position="3"/>
        <end position="84"/>
    </location>
</feature>
<accession>A0AAU9AK44</accession>
<dbReference type="Proteomes" id="UP000218824">
    <property type="component" value="Chromosome"/>
</dbReference>
<gene>
    <name evidence="2" type="ORF">LEN_2596</name>
</gene>
<protein>
    <submittedName>
        <fullName evidence="2">Acyl carrier protein</fullName>
    </submittedName>
</protein>
<name>A0AAU9AK44_LYSEN</name>
<dbReference type="Gene3D" id="1.10.1200.10">
    <property type="entry name" value="ACP-like"/>
    <property type="match status" value="1"/>
</dbReference>
<dbReference type="RefSeq" id="WP_096378593.1">
    <property type="nucleotide sequence ID" value="NZ_AP014940.1"/>
</dbReference>
<evidence type="ECO:0000313" key="2">
    <source>
        <dbReference type="EMBL" id="BAV98083.1"/>
    </source>
</evidence>
<reference evidence="2 3" key="1">
    <citation type="journal article" date="2017" name="DNA Res.">
        <title>Complete genome sequence and expression profile of the commercial lytic enzyme producer Lysobacter enzymogenes M497-1.</title>
        <authorList>
            <person name="Takami H."/>
            <person name="Toyoda A."/>
            <person name="Uchiyama I."/>
            <person name="Itoh T."/>
            <person name="Takaki Y."/>
            <person name="Arai W."/>
            <person name="Nishi S."/>
            <person name="Kawai M."/>
            <person name="Shinya K."/>
            <person name="Ikeda H."/>
        </authorList>
    </citation>
    <scope>NUCLEOTIDE SEQUENCE [LARGE SCALE GENOMIC DNA]</scope>
    <source>
        <strain evidence="2 3">M497-1</strain>
    </source>
</reference>
<proteinExistence type="predicted"/>
<dbReference type="InterPro" id="IPR036736">
    <property type="entry name" value="ACP-like_sf"/>
</dbReference>
<dbReference type="GeneID" id="83064443"/>
<evidence type="ECO:0000259" key="1">
    <source>
        <dbReference type="PROSITE" id="PS50075"/>
    </source>
</evidence>